<protein>
    <submittedName>
        <fullName evidence="8">Transmembrane protein 14C</fullName>
    </submittedName>
</protein>
<dbReference type="GO" id="GO:0070453">
    <property type="term" value="P:regulation of heme biosynthetic process"/>
    <property type="evidence" value="ECO:0007669"/>
    <property type="project" value="TreeGrafter"/>
</dbReference>
<dbReference type="GO" id="GO:0031966">
    <property type="term" value="C:mitochondrial membrane"/>
    <property type="evidence" value="ECO:0007669"/>
    <property type="project" value="TreeGrafter"/>
</dbReference>
<evidence type="ECO:0000313" key="7">
    <source>
        <dbReference type="Proteomes" id="UP000887575"/>
    </source>
</evidence>
<dbReference type="PANTHER" id="PTHR12668:SF43">
    <property type="entry name" value="TRANSMEMBRANE PROTEIN 14 HOMOLOG"/>
    <property type="match status" value="1"/>
</dbReference>
<keyword evidence="7" id="KW-1185">Reference proteome</keyword>
<organism evidence="7 8">
    <name type="scientific">Mesorhabditis belari</name>
    <dbReference type="NCBI Taxonomy" id="2138241"/>
    <lineage>
        <taxon>Eukaryota</taxon>
        <taxon>Metazoa</taxon>
        <taxon>Ecdysozoa</taxon>
        <taxon>Nematoda</taxon>
        <taxon>Chromadorea</taxon>
        <taxon>Rhabditida</taxon>
        <taxon>Rhabditina</taxon>
        <taxon>Rhabditomorpha</taxon>
        <taxon>Rhabditoidea</taxon>
        <taxon>Rhabditidae</taxon>
        <taxon>Mesorhabditinae</taxon>
        <taxon>Mesorhabditis</taxon>
    </lineage>
</organism>
<dbReference type="Pfam" id="PF03647">
    <property type="entry name" value="Tmemb_14"/>
    <property type="match status" value="1"/>
</dbReference>
<comment type="subcellular location">
    <subcellularLocation>
        <location evidence="1">Membrane</location>
    </subcellularLocation>
</comment>
<dbReference type="PANTHER" id="PTHR12668">
    <property type="entry name" value="TRANSMEMBRANE PROTEIN 14, 15"/>
    <property type="match status" value="1"/>
</dbReference>
<keyword evidence="4 6" id="KW-1133">Transmembrane helix</keyword>
<sequence length="105" mass="11149">MSLYHLNIGYAALLTAGGLIGFLSKGSLPSLVAGAGSGVLVAAFTHLNWPYKTLAVTVISAGLGYVMANKYQATHKFMPAGLIALMSVVVFLAQVRHWYIMNSPH</sequence>
<dbReference type="WBParaSite" id="MBELARI_LOCUS17299">
    <property type="protein sequence ID" value="MBELARI_LOCUS17299"/>
    <property type="gene ID" value="MBELARI_LOCUS17299"/>
</dbReference>
<evidence type="ECO:0000256" key="4">
    <source>
        <dbReference type="ARBA" id="ARBA00022989"/>
    </source>
</evidence>
<evidence type="ECO:0000256" key="1">
    <source>
        <dbReference type="ARBA" id="ARBA00004370"/>
    </source>
</evidence>
<dbReference type="Gene3D" id="1.10.10.1740">
    <property type="entry name" value="Transmembrane protein 14-like"/>
    <property type="match status" value="1"/>
</dbReference>
<feature type="transmembrane region" description="Helical" evidence="6">
    <location>
        <begin position="80"/>
        <end position="99"/>
    </location>
</feature>
<evidence type="ECO:0000313" key="8">
    <source>
        <dbReference type="WBParaSite" id="MBELARI_LOCUS17299"/>
    </source>
</evidence>
<evidence type="ECO:0000256" key="3">
    <source>
        <dbReference type="ARBA" id="ARBA00022692"/>
    </source>
</evidence>
<comment type="similarity">
    <text evidence="2">Belongs to the TMEM14 family.</text>
</comment>
<evidence type="ECO:0000256" key="2">
    <source>
        <dbReference type="ARBA" id="ARBA00007590"/>
    </source>
</evidence>
<dbReference type="Proteomes" id="UP000887575">
    <property type="component" value="Unassembled WGS sequence"/>
</dbReference>
<evidence type="ECO:0000256" key="6">
    <source>
        <dbReference type="SAM" id="Phobius"/>
    </source>
</evidence>
<dbReference type="AlphaFoldDB" id="A0AAF3ETB8"/>
<name>A0AAF3ETB8_9BILA</name>
<keyword evidence="3 6" id="KW-0812">Transmembrane</keyword>
<reference evidence="8" key="1">
    <citation type="submission" date="2024-02" db="UniProtKB">
        <authorList>
            <consortium name="WormBaseParasite"/>
        </authorList>
    </citation>
    <scope>IDENTIFICATION</scope>
</reference>
<feature type="transmembrane region" description="Helical" evidence="6">
    <location>
        <begin position="50"/>
        <end position="68"/>
    </location>
</feature>
<keyword evidence="5 6" id="KW-0472">Membrane</keyword>
<proteinExistence type="inferred from homology"/>
<accession>A0AAF3ETB8</accession>
<evidence type="ECO:0000256" key="5">
    <source>
        <dbReference type="ARBA" id="ARBA00023136"/>
    </source>
</evidence>
<dbReference type="InterPro" id="IPR044890">
    <property type="entry name" value="TMEM14_sf"/>
</dbReference>
<dbReference type="InterPro" id="IPR005349">
    <property type="entry name" value="TMEM14"/>
</dbReference>